<dbReference type="GO" id="GO:0016020">
    <property type="term" value="C:membrane"/>
    <property type="evidence" value="ECO:0007669"/>
    <property type="project" value="InterPro"/>
</dbReference>
<proteinExistence type="predicted"/>
<dbReference type="GO" id="GO:0007154">
    <property type="term" value="P:cell communication"/>
    <property type="evidence" value="ECO:0007669"/>
    <property type="project" value="InterPro"/>
</dbReference>
<name>A0A7R9C275_9CRUS</name>
<keyword evidence="6" id="KW-1185">Reference proteome</keyword>
<organism evidence="5">
    <name type="scientific">Notodromas monacha</name>
    <dbReference type="NCBI Taxonomy" id="399045"/>
    <lineage>
        <taxon>Eukaryota</taxon>
        <taxon>Metazoa</taxon>
        <taxon>Ecdysozoa</taxon>
        <taxon>Arthropoda</taxon>
        <taxon>Crustacea</taxon>
        <taxon>Oligostraca</taxon>
        <taxon>Ostracoda</taxon>
        <taxon>Podocopa</taxon>
        <taxon>Podocopida</taxon>
        <taxon>Cypridocopina</taxon>
        <taxon>Cypridoidea</taxon>
        <taxon>Cyprididae</taxon>
        <taxon>Notodromas</taxon>
    </lineage>
</organism>
<feature type="non-terminal residue" evidence="5">
    <location>
        <position position="1"/>
    </location>
</feature>
<dbReference type="GO" id="GO:0009653">
    <property type="term" value="P:anatomical structure morphogenesis"/>
    <property type="evidence" value="ECO:0007669"/>
    <property type="project" value="TreeGrafter"/>
</dbReference>
<dbReference type="InterPro" id="IPR003644">
    <property type="entry name" value="Calx_beta"/>
</dbReference>
<keyword evidence="3" id="KW-0106">Calcium</keyword>
<dbReference type="SUPFAM" id="SSF141072">
    <property type="entry name" value="CalX-like"/>
    <property type="match status" value="2"/>
</dbReference>
<dbReference type="AlphaFoldDB" id="A0A7R9C275"/>
<feature type="domain" description="Calx-beta" evidence="4">
    <location>
        <begin position="118"/>
        <end position="223"/>
    </location>
</feature>
<keyword evidence="2" id="KW-0677">Repeat</keyword>
<dbReference type="SMART" id="SM00237">
    <property type="entry name" value="Calx_beta"/>
    <property type="match status" value="2"/>
</dbReference>
<dbReference type="EMBL" id="CAJPEX010008762">
    <property type="protein sequence ID" value="CAG0924729.1"/>
    <property type="molecule type" value="Genomic_DNA"/>
</dbReference>
<dbReference type="InterPro" id="IPR038081">
    <property type="entry name" value="CalX-like_sf"/>
</dbReference>
<evidence type="ECO:0000313" key="6">
    <source>
        <dbReference type="Proteomes" id="UP000678499"/>
    </source>
</evidence>
<dbReference type="PANTHER" id="PTHR45739:SF8">
    <property type="entry name" value="FRAS1-RELATED EXTRACELLULAR MATRIX PROTEIN 1"/>
    <property type="match status" value="1"/>
</dbReference>
<evidence type="ECO:0000256" key="1">
    <source>
        <dbReference type="ARBA" id="ARBA00022729"/>
    </source>
</evidence>
<evidence type="ECO:0000256" key="2">
    <source>
        <dbReference type="ARBA" id="ARBA00022737"/>
    </source>
</evidence>
<dbReference type="Proteomes" id="UP000678499">
    <property type="component" value="Unassembled WGS sequence"/>
</dbReference>
<reference evidence="5" key="1">
    <citation type="submission" date="2020-11" db="EMBL/GenBank/DDBJ databases">
        <authorList>
            <person name="Tran Van P."/>
        </authorList>
    </citation>
    <scope>NUCLEOTIDE SEQUENCE</scope>
</reference>
<accession>A0A7R9C275</accession>
<dbReference type="InterPro" id="IPR051561">
    <property type="entry name" value="FRAS1_ECM"/>
</dbReference>
<keyword evidence="1" id="KW-0732">Signal</keyword>
<gene>
    <name evidence="5" type="ORF">NMOB1V02_LOCUS12182</name>
</gene>
<dbReference type="Gene3D" id="2.60.40.2030">
    <property type="match status" value="2"/>
</dbReference>
<feature type="domain" description="Calx-beta" evidence="4">
    <location>
        <begin position="2"/>
        <end position="93"/>
    </location>
</feature>
<dbReference type="EMBL" id="OA890799">
    <property type="protein sequence ID" value="CAD7284577.1"/>
    <property type="molecule type" value="Genomic_DNA"/>
</dbReference>
<evidence type="ECO:0000313" key="5">
    <source>
        <dbReference type="EMBL" id="CAD7284577.1"/>
    </source>
</evidence>
<protein>
    <recommendedName>
        <fullName evidence="4">Calx-beta domain-containing protein</fullName>
    </recommendedName>
</protein>
<evidence type="ECO:0000259" key="4">
    <source>
        <dbReference type="SMART" id="SM00237"/>
    </source>
</evidence>
<dbReference type="PANTHER" id="PTHR45739">
    <property type="entry name" value="MATRIX PROTEIN, PUTATIVE-RELATED"/>
    <property type="match status" value="1"/>
</dbReference>
<sequence>MVGFEVKSLTVNENSGVVSVPVKRWGDLSYPVTLACHTRSRSASAGSDFVERRANSEDSVIEFKSGQELNNCNVSLIDDDELEGQEVFRLVLSDISLTNSSSGIVWKHTPKIGPRSDILINIIDPEDEPMIQFASDKLRIAEPKTAIKSPGRLAVELVRTGDVSSSSVIHIYSKDGSAKAGKDFEAVSKDVRFAVGSTSVEIEVKVFFDNVKEDTETFFLLLRPVGNKANGVVKSNRRKTTVQILDGGLSELVAFPAPPIVASLRDLDFAAVAQIEPMNGYPLVCISSCHRKHPDFANGTEKICNKEGIDDSMTRFRWKISGSTSEELLDLNDDTIFTRVDRITLDSIYLTPGGRVQCLTTAVAIDGKKGIETASNIVRISKTRGLCPRKHDAFGSEPFLSKIRYSDDPSHPDLVEFDVIVPHADGLLPVFSTRPILKPLQITLSPLSTVRTSEHFCSNLLLPEEQPTRFGFNMKTTFSRGDNFREIGEVEPYQLDASLRGKEAVVLYSHLDLDSCSWMFRSFFNMSDLMSKCGGMISTENQVLNLVQSFVSVTVPLYMSYVAKDFSGSGGWIHQDMETNLKLTFMYNTAVLSDESVAAVSSRKSSGKLHPQSMRLLPDGRLEVKFKTKPFFRGFYLLQNNEGDKSYVISKDHPHLQFDIKLLKTEDTIEKPQQEWIFISDYAVSSEIGDSKDSGRSPMSSMRLPPEASCTAQKMSGFTLKIRFQQLSDPVPSKFSLNTQFLLLKKKISVAASASRIHTDNSAGILAEFSSDSEEAFVPEDYIHGVLRMNPLENWGGHFGLRIEKCFLCAGDNSHVPKFNPNLEEYGCILPSPRLKHHFKIL</sequence>
<dbReference type="Pfam" id="PF03160">
    <property type="entry name" value="Calx-beta"/>
    <property type="match status" value="2"/>
</dbReference>
<evidence type="ECO:0000256" key="3">
    <source>
        <dbReference type="ARBA" id="ARBA00022837"/>
    </source>
</evidence>
<dbReference type="OrthoDB" id="430044at2759"/>